<evidence type="ECO:0000256" key="1">
    <source>
        <dbReference type="SAM" id="MobiDB-lite"/>
    </source>
</evidence>
<comment type="caution">
    <text evidence="2">The sequence shown here is derived from an EMBL/GenBank/DDBJ whole genome shotgun (WGS) entry which is preliminary data.</text>
</comment>
<dbReference type="Pfam" id="PF20414">
    <property type="entry name" value="DUF6698"/>
    <property type="match status" value="1"/>
</dbReference>
<dbReference type="InterPro" id="IPR046521">
    <property type="entry name" value="DUF6698"/>
</dbReference>
<evidence type="ECO:0000313" key="2">
    <source>
        <dbReference type="EMBL" id="KAF5350388.1"/>
    </source>
</evidence>
<protein>
    <submittedName>
        <fullName evidence="2">Uncharacterized protein</fullName>
    </submittedName>
</protein>
<proteinExistence type="predicted"/>
<sequence length="314" mass="34216">MADNISTFDNDMEFIFSDAEKSVNRLNSLVSESLRMCLFKERILHYTKIALDICEFELPISADNKKSSIHGWNHSQLARLLCIPTKLKDFDEDPALLSKVQENTIKISGNHFPPCFYWDLGEEALKGPGFVFDHLLTGWLIVIMIMFRAEANKVGKGLSHGATTVTYQGIAYATLMVRHGLAATNSWHHEEGGVIKQSAFDAIIALFEDPRLMSPDWIETTLGTWIDSDDDLDSSINAVAEYVLQEQIKKAFAAVTLIAAKAGSLNPSPEGVSVLAAVAQAESSRGLSLSLPTTGSSALTAQSTASSSTHGHGK</sequence>
<keyword evidence="3" id="KW-1185">Reference proteome</keyword>
<evidence type="ECO:0000313" key="3">
    <source>
        <dbReference type="Proteomes" id="UP000559256"/>
    </source>
</evidence>
<dbReference type="Proteomes" id="UP000559256">
    <property type="component" value="Unassembled WGS sequence"/>
</dbReference>
<name>A0A8H5CZE7_9AGAR</name>
<organism evidence="2 3">
    <name type="scientific">Tetrapyrgos nigripes</name>
    <dbReference type="NCBI Taxonomy" id="182062"/>
    <lineage>
        <taxon>Eukaryota</taxon>
        <taxon>Fungi</taxon>
        <taxon>Dikarya</taxon>
        <taxon>Basidiomycota</taxon>
        <taxon>Agaricomycotina</taxon>
        <taxon>Agaricomycetes</taxon>
        <taxon>Agaricomycetidae</taxon>
        <taxon>Agaricales</taxon>
        <taxon>Marasmiineae</taxon>
        <taxon>Marasmiaceae</taxon>
        <taxon>Tetrapyrgos</taxon>
    </lineage>
</organism>
<dbReference type="AlphaFoldDB" id="A0A8H5CZE7"/>
<dbReference type="EMBL" id="JAACJM010000074">
    <property type="protein sequence ID" value="KAF5350388.1"/>
    <property type="molecule type" value="Genomic_DNA"/>
</dbReference>
<gene>
    <name evidence="2" type="ORF">D9758_012454</name>
</gene>
<accession>A0A8H5CZE7</accession>
<dbReference type="OrthoDB" id="3059875at2759"/>
<feature type="region of interest" description="Disordered" evidence="1">
    <location>
        <begin position="291"/>
        <end position="314"/>
    </location>
</feature>
<reference evidence="2 3" key="1">
    <citation type="journal article" date="2020" name="ISME J.">
        <title>Uncovering the hidden diversity of litter-decomposition mechanisms in mushroom-forming fungi.</title>
        <authorList>
            <person name="Floudas D."/>
            <person name="Bentzer J."/>
            <person name="Ahren D."/>
            <person name="Johansson T."/>
            <person name="Persson P."/>
            <person name="Tunlid A."/>
        </authorList>
    </citation>
    <scope>NUCLEOTIDE SEQUENCE [LARGE SCALE GENOMIC DNA]</scope>
    <source>
        <strain evidence="2 3">CBS 291.85</strain>
    </source>
</reference>